<feature type="non-terminal residue" evidence="2">
    <location>
        <position position="131"/>
    </location>
</feature>
<feature type="compositionally biased region" description="Low complexity" evidence="1">
    <location>
        <begin position="1"/>
        <end position="15"/>
    </location>
</feature>
<feature type="compositionally biased region" description="Low complexity" evidence="1">
    <location>
        <begin position="108"/>
        <end position="117"/>
    </location>
</feature>
<feature type="compositionally biased region" description="Low complexity" evidence="1">
    <location>
        <begin position="57"/>
        <end position="78"/>
    </location>
</feature>
<name>A0A6J4ILT8_9ACTN</name>
<organism evidence="2">
    <name type="scientific">uncultured Acidimicrobiales bacterium</name>
    <dbReference type="NCBI Taxonomy" id="310071"/>
    <lineage>
        <taxon>Bacteria</taxon>
        <taxon>Bacillati</taxon>
        <taxon>Actinomycetota</taxon>
        <taxon>Acidimicrobiia</taxon>
        <taxon>Acidimicrobiales</taxon>
        <taxon>environmental samples</taxon>
    </lineage>
</organism>
<feature type="region of interest" description="Disordered" evidence="1">
    <location>
        <begin position="1"/>
        <end position="131"/>
    </location>
</feature>
<dbReference type="EMBL" id="CADCTF010000118">
    <property type="protein sequence ID" value="CAA9256124.1"/>
    <property type="molecule type" value="Genomic_DNA"/>
</dbReference>
<reference evidence="2" key="1">
    <citation type="submission" date="2020-02" db="EMBL/GenBank/DDBJ databases">
        <authorList>
            <person name="Meier V. D."/>
        </authorList>
    </citation>
    <scope>NUCLEOTIDE SEQUENCE</scope>
    <source>
        <strain evidence="2">AVDCRST_MAG50</strain>
    </source>
</reference>
<feature type="compositionally biased region" description="Low complexity" evidence="1">
    <location>
        <begin position="89"/>
        <end position="100"/>
    </location>
</feature>
<dbReference type="AlphaFoldDB" id="A0A6J4ILT8"/>
<gene>
    <name evidence="2" type="ORF">AVDCRST_MAG50-2634</name>
</gene>
<proteinExistence type="predicted"/>
<protein>
    <submittedName>
        <fullName evidence="2">Uncharacterized protein</fullName>
    </submittedName>
</protein>
<sequence>CPIRTTTTPRSSRPRASPPCRTPSTRTRASSRRVTTIRGPASSASLRPRSARRRRWPTASSGRSPRSPPTTSTRRTPTCPWVACPPDGSWPRATRTWTRSTTRRTSWRPRSSVTVTRCPPRKPPCTSRTSR</sequence>
<evidence type="ECO:0000256" key="1">
    <source>
        <dbReference type="SAM" id="MobiDB-lite"/>
    </source>
</evidence>
<accession>A0A6J4ILT8</accession>
<feature type="non-terminal residue" evidence="2">
    <location>
        <position position="1"/>
    </location>
</feature>
<feature type="compositionally biased region" description="Low complexity" evidence="1">
    <location>
        <begin position="22"/>
        <end position="48"/>
    </location>
</feature>
<evidence type="ECO:0000313" key="2">
    <source>
        <dbReference type="EMBL" id="CAA9256124.1"/>
    </source>
</evidence>